<dbReference type="Proteomes" id="UP000887565">
    <property type="component" value="Unplaced"/>
</dbReference>
<keyword evidence="1" id="KW-1185">Reference proteome</keyword>
<accession>A0A915HKP7</accession>
<proteinExistence type="predicted"/>
<protein>
    <submittedName>
        <fullName evidence="2">Uncharacterized protein</fullName>
    </submittedName>
</protein>
<sequence>MGAALLTFYANKEGVALEAQKKAHSPQPKCFSSFCIFLRNSCKTDLMHMIKSREAMKNTTKF</sequence>
<evidence type="ECO:0000313" key="1">
    <source>
        <dbReference type="Proteomes" id="UP000887565"/>
    </source>
</evidence>
<evidence type="ECO:0000313" key="2">
    <source>
        <dbReference type="WBParaSite" id="nRc.2.0.1.t02126-RA"/>
    </source>
</evidence>
<dbReference type="WBParaSite" id="nRc.2.0.1.t02126-RA">
    <property type="protein sequence ID" value="nRc.2.0.1.t02126-RA"/>
    <property type="gene ID" value="nRc.2.0.1.g02126"/>
</dbReference>
<dbReference type="AlphaFoldDB" id="A0A915HKP7"/>
<organism evidence="1 2">
    <name type="scientific">Romanomermis culicivorax</name>
    <name type="common">Nematode worm</name>
    <dbReference type="NCBI Taxonomy" id="13658"/>
    <lineage>
        <taxon>Eukaryota</taxon>
        <taxon>Metazoa</taxon>
        <taxon>Ecdysozoa</taxon>
        <taxon>Nematoda</taxon>
        <taxon>Enoplea</taxon>
        <taxon>Dorylaimia</taxon>
        <taxon>Mermithida</taxon>
        <taxon>Mermithoidea</taxon>
        <taxon>Mermithidae</taxon>
        <taxon>Romanomermis</taxon>
    </lineage>
</organism>
<name>A0A915HKP7_ROMCU</name>
<reference evidence="2" key="1">
    <citation type="submission" date="2022-11" db="UniProtKB">
        <authorList>
            <consortium name="WormBaseParasite"/>
        </authorList>
    </citation>
    <scope>IDENTIFICATION</scope>
</reference>